<dbReference type="CDD" id="cd02440">
    <property type="entry name" value="AdoMet_MTases"/>
    <property type="match status" value="1"/>
</dbReference>
<accession>A0A6G8KY94</accession>
<gene>
    <name evidence="2" type="ORF">EW640_10120</name>
</gene>
<name>A0A6G8KY94_9MICO</name>
<keyword evidence="2" id="KW-0808">Transferase</keyword>
<proteinExistence type="predicted"/>
<organism evidence="2 3">
    <name type="scientific">Brevibacterium luteolum</name>
    <dbReference type="NCBI Taxonomy" id="199591"/>
    <lineage>
        <taxon>Bacteria</taxon>
        <taxon>Bacillati</taxon>
        <taxon>Actinomycetota</taxon>
        <taxon>Actinomycetes</taxon>
        <taxon>Micrococcales</taxon>
        <taxon>Brevibacteriaceae</taxon>
        <taxon>Brevibacterium</taxon>
    </lineage>
</organism>
<reference evidence="2 3" key="1">
    <citation type="submission" date="2019-02" db="EMBL/GenBank/DDBJ databases">
        <title>Complete Genome Sequence and Methylome Analysis of Brevibacterium luteolum NEB1784.</title>
        <authorList>
            <person name="Fomenkov A."/>
            <person name="Roberts R.J."/>
        </authorList>
    </citation>
    <scope>NUCLEOTIDE SEQUENCE [LARGE SCALE GENOMIC DNA]</scope>
    <source>
        <strain evidence="2 3">NEB1784</strain>
    </source>
</reference>
<dbReference type="InterPro" id="IPR041698">
    <property type="entry name" value="Methyltransf_25"/>
</dbReference>
<keyword evidence="2" id="KW-0489">Methyltransferase</keyword>
<sequence>MSQPGFTGFWGDFAPVFDSLVPPSTVERGFPEALRSLAGKSDPLVLDLACGTGRHTIPLLEAGFEVHSWDIDEPSLHTLRARAAERGLSASTRSVDFLSEKPAAPHDGFDVVMSLGSTIIMMDPSAQAQWLARMAQLTVPGGTVIIDTHHRPFIEALHAGGPHRELTIGSHQDHPVNAQAEWNPAVDRWTLTYRYRSGGVERTAVELATIRTEAAILRMAADAGLEPVRSFSDWSTLDSTPNSSSITYVFHTAPIPIGEAHVHP</sequence>
<evidence type="ECO:0000313" key="2">
    <source>
        <dbReference type="EMBL" id="QIN29593.1"/>
    </source>
</evidence>
<evidence type="ECO:0000313" key="3">
    <source>
        <dbReference type="Proteomes" id="UP000501518"/>
    </source>
</evidence>
<protein>
    <submittedName>
        <fullName evidence="2">Class I SAM-dependent methyltransferase</fullName>
    </submittedName>
</protein>
<dbReference type="PANTHER" id="PTHR43464">
    <property type="entry name" value="METHYLTRANSFERASE"/>
    <property type="match status" value="1"/>
</dbReference>
<dbReference type="Proteomes" id="UP000501518">
    <property type="component" value="Chromosome"/>
</dbReference>
<dbReference type="PANTHER" id="PTHR43464:SF83">
    <property type="entry name" value="MALONYL-[ACYL-CARRIER PROTEIN] O-METHYLTRANSFERASE"/>
    <property type="match status" value="1"/>
</dbReference>
<dbReference type="EMBL" id="CP035810">
    <property type="protein sequence ID" value="QIN29593.1"/>
    <property type="molecule type" value="Genomic_DNA"/>
</dbReference>
<dbReference type="KEGG" id="blut:EW640_10120"/>
<dbReference type="Pfam" id="PF13649">
    <property type="entry name" value="Methyltransf_25"/>
    <property type="match status" value="1"/>
</dbReference>
<dbReference type="GO" id="GO:0032259">
    <property type="term" value="P:methylation"/>
    <property type="evidence" value="ECO:0007669"/>
    <property type="project" value="UniProtKB-KW"/>
</dbReference>
<dbReference type="Gene3D" id="3.40.50.150">
    <property type="entry name" value="Vaccinia Virus protein VP39"/>
    <property type="match status" value="1"/>
</dbReference>
<feature type="domain" description="Methyltransferase" evidence="1">
    <location>
        <begin position="45"/>
        <end position="142"/>
    </location>
</feature>
<dbReference type="GO" id="GO:0008168">
    <property type="term" value="F:methyltransferase activity"/>
    <property type="evidence" value="ECO:0007669"/>
    <property type="project" value="UniProtKB-KW"/>
</dbReference>
<dbReference type="RefSeq" id="WP_165883989.1">
    <property type="nucleotide sequence ID" value="NZ_CP035810.1"/>
</dbReference>
<dbReference type="AlphaFoldDB" id="A0A6G8KY94"/>
<evidence type="ECO:0000259" key="1">
    <source>
        <dbReference type="Pfam" id="PF13649"/>
    </source>
</evidence>
<dbReference type="SUPFAM" id="SSF53335">
    <property type="entry name" value="S-adenosyl-L-methionine-dependent methyltransferases"/>
    <property type="match status" value="1"/>
</dbReference>
<dbReference type="InterPro" id="IPR029063">
    <property type="entry name" value="SAM-dependent_MTases_sf"/>
</dbReference>